<reference evidence="2 3" key="1">
    <citation type="submission" date="2018-02" db="EMBL/GenBank/DDBJ databases">
        <title>A novel lanthanide dependent methylotroph, Methylotenera sp. La3113.</title>
        <authorList>
            <person name="Lv H."/>
            <person name="Tani A."/>
        </authorList>
    </citation>
    <scope>NUCLEOTIDE SEQUENCE [LARGE SCALE GENOMIC DNA]</scope>
    <source>
        <strain evidence="2 3">La3113</strain>
    </source>
</reference>
<evidence type="ECO:0000313" key="3">
    <source>
        <dbReference type="Proteomes" id="UP000297706"/>
    </source>
</evidence>
<dbReference type="RefSeq" id="WP_135278443.1">
    <property type="nucleotide sequence ID" value="NZ_PQVH01000012.1"/>
</dbReference>
<keyword evidence="1" id="KW-0732">Signal</keyword>
<dbReference type="EMBL" id="PQVH01000012">
    <property type="protein sequence ID" value="TFW70639.1"/>
    <property type="molecule type" value="Genomic_DNA"/>
</dbReference>
<accession>A0A4Y9VQ58</accession>
<dbReference type="Proteomes" id="UP000297706">
    <property type="component" value="Unassembled WGS sequence"/>
</dbReference>
<dbReference type="PANTHER" id="PTHR30203:SF24">
    <property type="entry name" value="BLR4935 PROTEIN"/>
    <property type="match status" value="1"/>
</dbReference>
<keyword evidence="3" id="KW-1185">Reference proteome</keyword>
<evidence type="ECO:0000313" key="2">
    <source>
        <dbReference type="EMBL" id="TFW70639.1"/>
    </source>
</evidence>
<dbReference type="SUPFAM" id="SSF56954">
    <property type="entry name" value="Outer membrane efflux proteins (OEP)"/>
    <property type="match status" value="1"/>
</dbReference>
<dbReference type="Gene3D" id="1.20.1600.10">
    <property type="entry name" value="Outer membrane efflux proteins (OEP)"/>
    <property type="match status" value="1"/>
</dbReference>
<evidence type="ECO:0008006" key="4">
    <source>
        <dbReference type="Google" id="ProtNLM"/>
    </source>
</evidence>
<dbReference type="GO" id="GO:0015562">
    <property type="term" value="F:efflux transmembrane transporter activity"/>
    <property type="evidence" value="ECO:0007669"/>
    <property type="project" value="InterPro"/>
</dbReference>
<gene>
    <name evidence="2" type="ORF">C3Y98_10025</name>
</gene>
<evidence type="ECO:0000256" key="1">
    <source>
        <dbReference type="SAM" id="SignalP"/>
    </source>
</evidence>
<dbReference type="PANTHER" id="PTHR30203">
    <property type="entry name" value="OUTER MEMBRANE CATION EFFLUX PROTEIN"/>
    <property type="match status" value="1"/>
</dbReference>
<dbReference type="AlphaFoldDB" id="A0A4Y9VQ58"/>
<comment type="caution">
    <text evidence="2">The sequence shown here is derived from an EMBL/GenBank/DDBJ whole genome shotgun (WGS) entry which is preliminary data.</text>
</comment>
<dbReference type="InterPro" id="IPR010131">
    <property type="entry name" value="MdtP/NodT-like"/>
</dbReference>
<name>A0A4Y9VQ58_9PROT</name>
<organism evidence="2 3">
    <name type="scientific">Methylotenera oryzisoli</name>
    <dbReference type="NCBI Taxonomy" id="2080758"/>
    <lineage>
        <taxon>Bacteria</taxon>
        <taxon>Pseudomonadati</taxon>
        <taxon>Pseudomonadota</taxon>
        <taxon>Betaproteobacteria</taxon>
        <taxon>Nitrosomonadales</taxon>
        <taxon>Methylophilaceae</taxon>
        <taxon>Methylotenera</taxon>
    </lineage>
</organism>
<dbReference type="OrthoDB" id="8558511at2"/>
<protein>
    <recommendedName>
        <fullName evidence="4">Outer membrane efflux protein</fullName>
    </recommendedName>
</protein>
<feature type="chain" id="PRO_5021409620" description="Outer membrane efflux protein" evidence="1">
    <location>
        <begin position="24"/>
        <end position="432"/>
    </location>
</feature>
<proteinExistence type="predicted"/>
<feature type="signal peptide" evidence="1">
    <location>
        <begin position="1"/>
        <end position="23"/>
    </location>
</feature>
<sequence>MSIFSRLWLVIALSVSYSNLLHAETHLQGDVALSSSLVDESNAGRHLDLLKVNPNLHLSEVLEKTFIRSPMQSALQSRNALVASKQTLAHAVLPAAPAMVVSHQNDALASGRGEREWLAEVELPVWMPNQRNKRLMVADASSSSLMASRGSLKLHVAGLLREALWELAISENGLALTANKLKLANQLQHDVEKRFLAGELAKTEVMLVQQETLRAEQDNLRAEAEVMHARHRYYVLTGLREIPAGFVESQSALRDYQQSPIWLEAQSKLDLAQTERELAQVESRENVQLSLNMRSIRGGFDVLFNESVGLKLRIPLGSEVRAAPIKAAAEQNVGNALSEQATLQYTLETAMHEAEHNLEVSRAELGLATKQHEIAAESARLADKAFKLGETDLVSLLRVQARAFESERIFTNQKIKVQWDIARYNQTVGVLP</sequence>